<sequence>MFSRISFSFSRAFRFRSRRLGKVTETLPRGAPAPAPPKKRRAQTLVIQTPLPSPAFQSLLSQNAQSPPPSAPLSSIPMSPGGPVILIGHEPSESYFITEKEPVVPLQEPRSIFVSTLELPHPNTKRVSFDESASRSTATSRSTTPVNTFKGEQIPPKSFSFLNDPPADRETGEWEDEHTEMKQSKRKSLKRPLSLFSPRPSRTTPQRFSVPALPVRSDTETITRRASKRKSTASTVGTTGGQKKGKRQSRWSAEWHSQETQEVLRALRDMN</sequence>
<comment type="caution">
    <text evidence="1">The sequence shown here is derived from an EMBL/GenBank/DDBJ whole genome shotgun (WGS) entry which is preliminary data.</text>
</comment>
<gene>
    <name evidence="1" type="ORF">BV22DRAFT_1048404</name>
</gene>
<reference evidence="1" key="1">
    <citation type="journal article" date="2021" name="New Phytol.">
        <title>Evolutionary innovations through gain and loss of genes in the ectomycorrhizal Boletales.</title>
        <authorList>
            <person name="Wu G."/>
            <person name="Miyauchi S."/>
            <person name="Morin E."/>
            <person name="Kuo A."/>
            <person name="Drula E."/>
            <person name="Varga T."/>
            <person name="Kohler A."/>
            <person name="Feng B."/>
            <person name="Cao Y."/>
            <person name="Lipzen A."/>
            <person name="Daum C."/>
            <person name="Hundley H."/>
            <person name="Pangilinan J."/>
            <person name="Johnson J."/>
            <person name="Barry K."/>
            <person name="LaButti K."/>
            <person name="Ng V."/>
            <person name="Ahrendt S."/>
            <person name="Min B."/>
            <person name="Choi I.G."/>
            <person name="Park H."/>
            <person name="Plett J.M."/>
            <person name="Magnuson J."/>
            <person name="Spatafora J.W."/>
            <person name="Nagy L.G."/>
            <person name="Henrissat B."/>
            <person name="Grigoriev I.V."/>
            <person name="Yang Z.L."/>
            <person name="Xu J."/>
            <person name="Martin F.M."/>
        </authorList>
    </citation>
    <scope>NUCLEOTIDE SEQUENCE</scope>
    <source>
        <strain evidence="1">KUC20120723A-06</strain>
    </source>
</reference>
<dbReference type="EMBL" id="MU266462">
    <property type="protein sequence ID" value="KAH7923103.1"/>
    <property type="molecule type" value="Genomic_DNA"/>
</dbReference>
<dbReference type="Proteomes" id="UP000790709">
    <property type="component" value="Unassembled WGS sequence"/>
</dbReference>
<organism evidence="1 2">
    <name type="scientific">Leucogyrophana mollusca</name>
    <dbReference type="NCBI Taxonomy" id="85980"/>
    <lineage>
        <taxon>Eukaryota</taxon>
        <taxon>Fungi</taxon>
        <taxon>Dikarya</taxon>
        <taxon>Basidiomycota</taxon>
        <taxon>Agaricomycotina</taxon>
        <taxon>Agaricomycetes</taxon>
        <taxon>Agaricomycetidae</taxon>
        <taxon>Boletales</taxon>
        <taxon>Boletales incertae sedis</taxon>
        <taxon>Leucogyrophana</taxon>
    </lineage>
</organism>
<evidence type="ECO:0000313" key="2">
    <source>
        <dbReference type="Proteomes" id="UP000790709"/>
    </source>
</evidence>
<keyword evidence="2" id="KW-1185">Reference proteome</keyword>
<proteinExistence type="predicted"/>
<name>A0ACB8BCY2_9AGAM</name>
<protein>
    <submittedName>
        <fullName evidence="1">Uncharacterized protein</fullName>
    </submittedName>
</protein>
<accession>A0ACB8BCY2</accession>
<evidence type="ECO:0000313" key="1">
    <source>
        <dbReference type="EMBL" id="KAH7923103.1"/>
    </source>
</evidence>